<name>M0NLF0_9EURY</name>
<dbReference type="AntiFam" id="ANF00142">
    <property type="entry name" value="Shadow ORF (opposite yadG)"/>
</dbReference>
<dbReference type="Proteomes" id="UP000011581">
    <property type="component" value="Unassembled WGS sequence"/>
</dbReference>
<organism evidence="2 3">
    <name type="scientific">Halorubrum distributum JCM 13561</name>
    <dbReference type="NCBI Taxonomy" id="1227483"/>
    <lineage>
        <taxon>Archaea</taxon>
        <taxon>Methanobacteriati</taxon>
        <taxon>Methanobacteriota</taxon>
        <taxon>Stenosarchaea group</taxon>
        <taxon>Halobacteria</taxon>
        <taxon>Halobacteriales</taxon>
        <taxon>Haloferacaceae</taxon>
        <taxon>Halorubrum</taxon>
        <taxon>Halorubrum distributum group</taxon>
    </lineage>
</organism>
<accession>M0NLF0</accession>
<comment type="caution">
    <text evidence="2">The sequence shown here is derived from an EMBL/GenBank/DDBJ whole genome shotgun (WGS) entry which is preliminary data.</text>
</comment>
<gene>
    <name evidence="2" type="ORF">C470_11674</name>
</gene>
<sequence length="304" mass="33246">MDPIQELLLEGRVDPGERLVEQHHLGVGHQRAGHLQQLPLAAGEVPRVLVREVVDLEELQRLPRPLAERGLLLDHPAAKPGRHRADRGLAELALRREHEVLQHGHLGELPGDLERSDEPFPGDLIRLEPGDVLALEVHLAGGRLVDAGDTVERRRLPGAVRPDQAGQRPGLHLEGGPVDGGDAAEPLHEPLDAERRCPRGGPRRNVLRRLFDRAVVRLRFVAGPVRRRDGLGSAELSRAGGVVRVGDIDRLRRVVYVSGVVRVSAVAPVGRVTHRTHLRSAAPRGRRPRPSRSGRRGSPRADGG</sequence>
<evidence type="ECO:0000313" key="3">
    <source>
        <dbReference type="Proteomes" id="UP000011581"/>
    </source>
</evidence>
<reference evidence="2 3" key="1">
    <citation type="journal article" date="2014" name="PLoS Genet.">
        <title>Phylogenetically driven sequencing of extremely halophilic archaea reveals strategies for static and dynamic osmo-response.</title>
        <authorList>
            <person name="Becker E.A."/>
            <person name="Seitzer P.M."/>
            <person name="Tritt A."/>
            <person name="Larsen D."/>
            <person name="Krusor M."/>
            <person name="Yao A.I."/>
            <person name="Wu D."/>
            <person name="Madern D."/>
            <person name="Eisen J.A."/>
            <person name="Darling A.E."/>
            <person name="Facciotti M.T."/>
        </authorList>
    </citation>
    <scope>NUCLEOTIDE SEQUENCE [LARGE SCALE GENOMIC DNA]</scope>
    <source>
        <strain evidence="2 3">JCM 13561</strain>
    </source>
</reference>
<feature type="region of interest" description="Disordered" evidence="1">
    <location>
        <begin position="274"/>
        <end position="304"/>
    </location>
</feature>
<feature type="compositionally biased region" description="Basic and acidic residues" evidence="1">
    <location>
        <begin position="185"/>
        <end position="197"/>
    </location>
</feature>
<evidence type="ECO:0000313" key="2">
    <source>
        <dbReference type="EMBL" id="EMA58782.1"/>
    </source>
</evidence>
<protein>
    <submittedName>
        <fullName evidence="2">Membrane associated protein</fullName>
    </submittedName>
</protein>
<feature type="compositionally biased region" description="Basic residues" evidence="1">
    <location>
        <begin position="274"/>
        <end position="298"/>
    </location>
</feature>
<dbReference type="EMBL" id="AOJF01000049">
    <property type="protein sequence ID" value="EMA58782.1"/>
    <property type="molecule type" value="Genomic_DNA"/>
</dbReference>
<dbReference type="AlphaFoldDB" id="M0NLF0"/>
<dbReference type="AntiFam" id="ANF00095">
    <property type="entry name" value="Shadow ORF (opposite ABC transporters)"/>
</dbReference>
<evidence type="ECO:0000256" key="1">
    <source>
        <dbReference type="SAM" id="MobiDB-lite"/>
    </source>
</evidence>
<feature type="region of interest" description="Disordered" evidence="1">
    <location>
        <begin position="156"/>
        <end position="203"/>
    </location>
</feature>
<proteinExistence type="predicted"/>